<organism evidence="2 3">
    <name type="scientific">Plectus sambesii</name>
    <dbReference type="NCBI Taxonomy" id="2011161"/>
    <lineage>
        <taxon>Eukaryota</taxon>
        <taxon>Metazoa</taxon>
        <taxon>Ecdysozoa</taxon>
        <taxon>Nematoda</taxon>
        <taxon>Chromadorea</taxon>
        <taxon>Plectida</taxon>
        <taxon>Plectina</taxon>
        <taxon>Plectoidea</taxon>
        <taxon>Plectidae</taxon>
        <taxon>Plectus</taxon>
    </lineage>
</organism>
<keyword evidence="2" id="KW-1185">Reference proteome</keyword>
<protein>
    <submittedName>
        <fullName evidence="3">Uncharacterized protein</fullName>
    </submittedName>
</protein>
<feature type="region of interest" description="Disordered" evidence="1">
    <location>
        <begin position="318"/>
        <end position="347"/>
    </location>
</feature>
<dbReference type="AlphaFoldDB" id="A0A914VKQ1"/>
<feature type="region of interest" description="Disordered" evidence="1">
    <location>
        <begin position="203"/>
        <end position="252"/>
    </location>
</feature>
<proteinExistence type="predicted"/>
<accession>A0A914VKQ1</accession>
<feature type="compositionally biased region" description="Basic and acidic residues" evidence="1">
    <location>
        <begin position="66"/>
        <end position="77"/>
    </location>
</feature>
<name>A0A914VKQ1_9BILA</name>
<evidence type="ECO:0000256" key="1">
    <source>
        <dbReference type="SAM" id="MobiDB-lite"/>
    </source>
</evidence>
<feature type="region of interest" description="Disordered" evidence="1">
    <location>
        <begin position="60"/>
        <end position="82"/>
    </location>
</feature>
<evidence type="ECO:0000313" key="3">
    <source>
        <dbReference type="WBParaSite" id="PSAMB.scaffold2134size25155.g16553.t1"/>
    </source>
</evidence>
<dbReference type="Proteomes" id="UP000887566">
    <property type="component" value="Unplaced"/>
</dbReference>
<feature type="region of interest" description="Disordered" evidence="1">
    <location>
        <begin position="452"/>
        <end position="481"/>
    </location>
</feature>
<sequence length="588" mass="62554">MRLTLGRLSGRSGGRRLAYPFVPPSSDGLSRVLFVSLLTLSSRENKLLRAKGSAFWPIGAHGRSGGGRDRRAGHTDSRPLAGVHSLSTRTDSVAIPPSIRCPTRQCRGGDVWSASKTTNELGAGTSVRHERAAVGANEIGAEPGTRGAPYFAQRPCQPHGVTERALTTIDACLLHGARPTARPVSMSNDLLCRRRRHHRRRWGVSPKRDCLQNTRGPRQVRSVADGQGIGTRSTETRGALGAASRTRPPPLIQSTSHSFLIRANGRIGRRLKSGGGGAGSVRRLAGSDLTISVGGDGDETAPHQFASQAVIRAEVETAAAAAAEDEHEPMRSSERPNPAAFSPTDRRRAFLSSTASAPVSHTSDYYASQQSLSIVSCRSHSPPLVSELETNRFVVVVVVVPFDLSAPTIDVALCRRRSFGQRLIDRPADQSAHSAASTGSRDAALSSFITAQQGGAGRRRSGRSPSRSLSPYAASPCSDRFVPRGRGGGAFRVSPAEQSFLSRRTPPSSPPPYRKFGLCARACQAVMGSGWCTVVVAAAAGLAVVAVTVAHHLHRPPCLIPLDVYRRPSAATGESCRRAKRPSPDYKG</sequence>
<evidence type="ECO:0000313" key="2">
    <source>
        <dbReference type="Proteomes" id="UP000887566"/>
    </source>
</evidence>
<dbReference type="WBParaSite" id="PSAMB.scaffold2134size25155.g16553.t1">
    <property type="protein sequence ID" value="PSAMB.scaffold2134size25155.g16553.t1"/>
    <property type="gene ID" value="PSAMB.scaffold2134size25155.g16553"/>
</dbReference>
<reference evidence="3" key="1">
    <citation type="submission" date="2022-11" db="UniProtKB">
        <authorList>
            <consortium name="WormBaseParasite"/>
        </authorList>
    </citation>
    <scope>IDENTIFICATION</scope>
</reference>